<dbReference type="RefSeq" id="WP_307328523.1">
    <property type="nucleotide sequence ID" value="NZ_JAUSUG010000016.1"/>
</dbReference>
<dbReference type="InterPro" id="IPR009057">
    <property type="entry name" value="Homeodomain-like_sf"/>
</dbReference>
<evidence type="ECO:0000256" key="4">
    <source>
        <dbReference type="SAM" id="Phobius"/>
    </source>
</evidence>
<comment type="caution">
    <text evidence="6">The sequence shown here is derived from an EMBL/GenBank/DDBJ whole genome shotgun (WGS) entry which is preliminary data.</text>
</comment>
<keyword evidence="4" id="KW-0472">Membrane</keyword>
<dbReference type="Proteomes" id="UP001230005">
    <property type="component" value="Unassembled WGS sequence"/>
</dbReference>
<dbReference type="PROSITE" id="PS01124">
    <property type="entry name" value="HTH_ARAC_FAMILY_2"/>
    <property type="match status" value="1"/>
</dbReference>
<evidence type="ECO:0000256" key="1">
    <source>
        <dbReference type="ARBA" id="ARBA00023015"/>
    </source>
</evidence>
<dbReference type="InterPro" id="IPR018060">
    <property type="entry name" value="HTH_AraC"/>
</dbReference>
<keyword evidence="2" id="KW-0238">DNA-binding</keyword>
<feature type="transmembrane region" description="Helical" evidence="4">
    <location>
        <begin position="287"/>
        <end position="310"/>
    </location>
</feature>
<gene>
    <name evidence="6" type="ORF">J2S74_003846</name>
</gene>
<dbReference type="PANTHER" id="PTHR43280:SF28">
    <property type="entry name" value="HTH-TYPE TRANSCRIPTIONAL ACTIVATOR RHAS"/>
    <property type="match status" value="1"/>
</dbReference>
<name>A0ABT9ZYU4_9BACI</name>
<feature type="transmembrane region" description="Helical" evidence="4">
    <location>
        <begin position="12"/>
        <end position="32"/>
    </location>
</feature>
<dbReference type="EMBL" id="JAUSUG010000016">
    <property type="protein sequence ID" value="MDQ0256426.1"/>
    <property type="molecule type" value="Genomic_DNA"/>
</dbReference>
<keyword evidence="1" id="KW-0805">Transcription regulation</keyword>
<proteinExistence type="predicted"/>
<reference evidence="6 7" key="1">
    <citation type="submission" date="2023-07" db="EMBL/GenBank/DDBJ databases">
        <title>Genomic Encyclopedia of Type Strains, Phase IV (KMG-IV): sequencing the most valuable type-strain genomes for metagenomic binning, comparative biology and taxonomic classification.</title>
        <authorList>
            <person name="Goeker M."/>
        </authorList>
    </citation>
    <scope>NUCLEOTIDE SEQUENCE [LARGE SCALE GENOMIC DNA]</scope>
    <source>
        <strain evidence="6 7">DSM 9768</strain>
    </source>
</reference>
<evidence type="ECO:0000313" key="6">
    <source>
        <dbReference type="EMBL" id="MDQ0256426.1"/>
    </source>
</evidence>
<evidence type="ECO:0000256" key="3">
    <source>
        <dbReference type="ARBA" id="ARBA00023163"/>
    </source>
</evidence>
<keyword evidence="7" id="KW-1185">Reference proteome</keyword>
<evidence type="ECO:0000259" key="5">
    <source>
        <dbReference type="PROSITE" id="PS01124"/>
    </source>
</evidence>
<evidence type="ECO:0000256" key="2">
    <source>
        <dbReference type="ARBA" id="ARBA00023125"/>
    </source>
</evidence>
<keyword evidence="4" id="KW-0812">Transmembrane</keyword>
<dbReference type="Gene3D" id="1.10.10.60">
    <property type="entry name" value="Homeodomain-like"/>
    <property type="match status" value="2"/>
</dbReference>
<dbReference type="SMART" id="SM00342">
    <property type="entry name" value="HTH_ARAC"/>
    <property type="match status" value="1"/>
</dbReference>
<dbReference type="Pfam" id="PF12833">
    <property type="entry name" value="HTH_18"/>
    <property type="match status" value="1"/>
</dbReference>
<keyword evidence="4" id="KW-1133">Transmembrane helix</keyword>
<keyword evidence="3" id="KW-0804">Transcription</keyword>
<dbReference type="Gene3D" id="3.30.450.20">
    <property type="entry name" value="PAS domain"/>
    <property type="match status" value="1"/>
</dbReference>
<dbReference type="PROSITE" id="PS00041">
    <property type="entry name" value="HTH_ARAC_FAMILY_1"/>
    <property type="match status" value="1"/>
</dbReference>
<feature type="domain" description="HTH araC/xylS-type" evidence="5">
    <location>
        <begin position="649"/>
        <end position="746"/>
    </location>
</feature>
<accession>A0ABT9ZYU4</accession>
<dbReference type="SUPFAM" id="SSF46689">
    <property type="entry name" value="Homeodomain-like"/>
    <property type="match status" value="2"/>
</dbReference>
<protein>
    <submittedName>
        <fullName evidence="6">YesN/AraC family two-component response regulator</fullName>
    </submittedName>
</protein>
<evidence type="ECO:0000313" key="7">
    <source>
        <dbReference type="Proteomes" id="UP001230005"/>
    </source>
</evidence>
<sequence>MQNLRGKYFLKILFLIGVSMILIVFGTSIIIYKTANEHIDKQSIELNLEVLSHIMESLEKELNFIEKGTSELTVNRNIIQALYNKNLQNEYDKIIPLNEKLIATTLILNNVYSVDLYLPNSELFISSANGARSFNNMTEQNKEIFRSIQSLRRPHWSFNSPRTNLNVISFFQPLPLESNFPQGYFAIHVHESTFLQVLEEAHFSDLGDFYIIRRNGKIVLHNNRNLINEYKQFDSEISNLLLSGPRIGYHISPSEDNVLLFGKMEYSDWILIFDMPYSSLNNAKNSLAYNVMIISGICLSLSLFITYFISVSLHFPLKKRLVYQKIPKDNLFYQEWDSLDDAHNEVKAKLSELKTKIENDHQRLLEAFFIRLLFGSEDFVSSGEYSIQFLEQIKNTYPVVIVIEVEKVLQEKALDTNVMLLEVRSICRDVCNQFHVKVTCIPLNASSQFALILSFVDYINDKEMKILLRNITERLHQTLQTELQLQLSIGMGIIKSKPEYLKHSYVEAIEALKFRITKGSNQIISFDELRYTDPLQYPYSLEEQMIKELRNDNLSLLLNHFDHFVENIQNQHCSPASVYHAFIMLYTSLYRVVDENNGDGFSVLTIFQTDLQQKSSIKEIKKWFKRDILPVFLEKVNLMNENRSGKTIQMVMDYLNENVSETHTLTSVAEKFDLNASYLSRLFKQSTGKSFLQYLSSLKIRFAKKLLIETNLSVGEIAEKVGYTERTFGRVFKNLTNSTPTNYRMKHQKT</sequence>
<dbReference type="PANTHER" id="PTHR43280">
    <property type="entry name" value="ARAC-FAMILY TRANSCRIPTIONAL REGULATOR"/>
    <property type="match status" value="1"/>
</dbReference>
<dbReference type="InterPro" id="IPR018062">
    <property type="entry name" value="HTH_AraC-typ_CS"/>
</dbReference>
<organism evidence="6 7">
    <name type="scientific">Evansella vedderi</name>
    <dbReference type="NCBI Taxonomy" id="38282"/>
    <lineage>
        <taxon>Bacteria</taxon>
        <taxon>Bacillati</taxon>
        <taxon>Bacillota</taxon>
        <taxon>Bacilli</taxon>
        <taxon>Bacillales</taxon>
        <taxon>Bacillaceae</taxon>
        <taxon>Evansella</taxon>
    </lineage>
</organism>